<evidence type="ECO:0000313" key="3">
    <source>
        <dbReference type="EMBL" id="EEA26785.1"/>
    </source>
</evidence>
<organism evidence="3 4">
    <name type="scientific">Talaromyces marneffei (strain ATCC 18224 / CBS 334.59 / QM 7333)</name>
    <name type="common">Penicillium marneffei</name>
    <dbReference type="NCBI Taxonomy" id="441960"/>
    <lineage>
        <taxon>Eukaryota</taxon>
        <taxon>Fungi</taxon>
        <taxon>Dikarya</taxon>
        <taxon>Ascomycota</taxon>
        <taxon>Pezizomycotina</taxon>
        <taxon>Eurotiomycetes</taxon>
        <taxon>Eurotiomycetidae</taxon>
        <taxon>Eurotiales</taxon>
        <taxon>Trichocomaceae</taxon>
        <taxon>Talaromyces</taxon>
        <taxon>Talaromyces sect. Talaromyces</taxon>
    </lineage>
</organism>
<feature type="compositionally biased region" description="Polar residues" evidence="1">
    <location>
        <begin position="41"/>
        <end position="53"/>
    </location>
</feature>
<dbReference type="PhylomeDB" id="B6Q1C2"/>
<feature type="region of interest" description="Disordered" evidence="1">
    <location>
        <begin position="1"/>
        <end position="95"/>
    </location>
</feature>
<gene>
    <name evidence="3" type="ORF">PMAA_017040</name>
</gene>
<dbReference type="HOGENOM" id="CLU_619790_0_0_1"/>
<feature type="transmembrane region" description="Helical" evidence="2">
    <location>
        <begin position="281"/>
        <end position="300"/>
    </location>
</feature>
<dbReference type="AlphaFoldDB" id="B6Q1C2"/>
<keyword evidence="4" id="KW-1185">Reference proteome</keyword>
<dbReference type="PANTHER" id="PTHR37535:SF2">
    <property type="entry name" value="FINGER DOMAIN PROTEIN, PUTATIVE (AFU_ORTHOLOGUE AFUA_6G09300)-RELATED"/>
    <property type="match status" value="1"/>
</dbReference>
<feature type="compositionally biased region" description="Basic and acidic residues" evidence="1">
    <location>
        <begin position="77"/>
        <end position="90"/>
    </location>
</feature>
<sequence length="442" mass="50950">MPNKHWADDPDESETGSGTSLCLSNCQTSDTDITKPDENFGSISTRSLTPQSKGRTRPPQQPHGGSSAQTTTSAGRAYKDPDIDTTERLSDINPDFNRADGTKKLKERVIDRWHRFCQKNLEREPDCARWSDLEKALRQASADCIFQFLKWCSKLQYEVDGRKLPGYGQAGTFNTDWKYFRIYYQDALGKKMDKAMAKSLRTGRQWLIKENELGTQPRDNVPVYIDDMIKFNEMILQTRKKRFFLGIQRIILCLALMLGLFTAGRKNAILKLQNTFSFPEIILGVSLVFSPHVFIMGLLLHARAFKADIRSIDDVRSLFVMRGCQELPLLLEEAMDDYYLFCRVDMIDGEPQILRDQPMSNSHYNNAIHSISEIIGLLKWFFFYQFRYSIGGILDDTVLGLKPDKVIGRALTNISRYADKRRPRYLDDTQKDSDFEYRAKEM</sequence>
<dbReference type="VEuPathDB" id="FungiDB:PMAA_017040"/>
<keyword evidence="2" id="KW-0472">Membrane</keyword>
<dbReference type="Pfam" id="PF11917">
    <property type="entry name" value="DUF3435"/>
    <property type="match status" value="1"/>
</dbReference>
<dbReference type="OrthoDB" id="4485682at2759"/>
<evidence type="ECO:0000256" key="2">
    <source>
        <dbReference type="SAM" id="Phobius"/>
    </source>
</evidence>
<keyword evidence="2" id="KW-1133">Transmembrane helix</keyword>
<proteinExistence type="predicted"/>
<keyword evidence="2" id="KW-0812">Transmembrane</keyword>
<feature type="compositionally biased region" description="Polar residues" evidence="1">
    <location>
        <begin position="63"/>
        <end position="74"/>
    </location>
</feature>
<name>B6Q1C2_TALMQ</name>
<evidence type="ECO:0000313" key="4">
    <source>
        <dbReference type="Proteomes" id="UP000001294"/>
    </source>
</evidence>
<dbReference type="EMBL" id="DS995899">
    <property type="protein sequence ID" value="EEA26785.1"/>
    <property type="molecule type" value="Genomic_DNA"/>
</dbReference>
<dbReference type="PANTHER" id="PTHR37535">
    <property type="entry name" value="FLUG DOMAIN PROTEIN"/>
    <property type="match status" value="1"/>
</dbReference>
<dbReference type="InterPro" id="IPR021842">
    <property type="entry name" value="DUF3435"/>
</dbReference>
<dbReference type="Proteomes" id="UP000001294">
    <property type="component" value="Unassembled WGS sequence"/>
</dbReference>
<feature type="transmembrane region" description="Helical" evidence="2">
    <location>
        <begin position="243"/>
        <end position="261"/>
    </location>
</feature>
<reference evidence="4" key="1">
    <citation type="journal article" date="2015" name="Genome Announc.">
        <title>Genome sequence of the AIDS-associated pathogen Penicillium marneffei (ATCC18224) and its near taxonomic relative Talaromyces stipitatus (ATCC10500).</title>
        <authorList>
            <person name="Nierman W.C."/>
            <person name="Fedorova-Abrams N.D."/>
            <person name="Andrianopoulos A."/>
        </authorList>
    </citation>
    <scope>NUCLEOTIDE SEQUENCE [LARGE SCALE GENOMIC DNA]</scope>
    <source>
        <strain evidence="4">ATCC 18224 / CBS 334.59 / QM 7333</strain>
    </source>
</reference>
<accession>B6Q1C2</accession>
<evidence type="ECO:0000256" key="1">
    <source>
        <dbReference type="SAM" id="MobiDB-lite"/>
    </source>
</evidence>
<feature type="compositionally biased region" description="Polar residues" evidence="1">
    <location>
        <begin position="15"/>
        <end position="31"/>
    </location>
</feature>
<protein>
    <submittedName>
        <fullName evidence="3">Uncharacterized protein</fullName>
    </submittedName>
</protein>